<name>A0A2A4GVD0_9STAP</name>
<proteinExistence type="predicted"/>
<organism evidence="7 9">
    <name type="scientific">Staphylococcus delphini</name>
    <dbReference type="NCBI Taxonomy" id="53344"/>
    <lineage>
        <taxon>Bacteria</taxon>
        <taxon>Bacillati</taxon>
        <taxon>Bacillota</taxon>
        <taxon>Bacilli</taxon>
        <taxon>Bacillales</taxon>
        <taxon>Staphylococcaceae</taxon>
        <taxon>Staphylococcus</taxon>
        <taxon>Staphylococcus intermedius group</taxon>
    </lineage>
</organism>
<dbReference type="PIRSF" id="PIRSF021439">
    <property type="entry name" value="DUF972"/>
    <property type="match status" value="1"/>
</dbReference>
<protein>
    <submittedName>
        <fullName evidence="7">DNA replication initiation control protein YabA</fullName>
    </submittedName>
</protein>
<sequence length="121" mass="14268">MDRNELFARLMQLEQHVARLNEGMQELKALTVELVEENVALQLENDNFKTLMQQERENVEAAQVQEAEAAPQKPVKKQRQSREYFAKLYHEGFHICHDVFGKHRHGEDCMFCLNVLNEKQE</sequence>
<evidence type="ECO:0000256" key="3">
    <source>
        <dbReference type="ARBA" id="ARBA00022723"/>
    </source>
</evidence>
<dbReference type="RefSeq" id="WP_096543166.1">
    <property type="nucleotide sequence ID" value="NZ_CP063367.1"/>
</dbReference>
<reference evidence="8" key="2">
    <citation type="journal article" date="2021" name="Front. Microbiol.">
        <title>Presence and Characterization of a Novel cfr-Carrying Tn558 Transposon Derivative in Staphylococcus delphini Isolated From Retail Food.</title>
        <authorList>
            <person name="Zhang F."/>
            <person name="Wu S."/>
            <person name="Huang J."/>
            <person name="Yang R."/>
            <person name="Zhang J."/>
            <person name="Lei T."/>
            <person name="Dai J."/>
            <person name="Ding Y."/>
            <person name="Xue L."/>
            <person name="Wang J."/>
            <person name="Chen M."/>
            <person name="Wu Q."/>
        </authorList>
    </citation>
    <scope>NUCLEOTIDE SEQUENCE</scope>
    <source>
        <strain evidence="8">2794-1</strain>
    </source>
</reference>
<evidence type="ECO:0000256" key="5">
    <source>
        <dbReference type="ARBA" id="ARBA00022880"/>
    </source>
</evidence>
<evidence type="ECO:0000256" key="2">
    <source>
        <dbReference type="ARBA" id="ARBA00022705"/>
    </source>
</evidence>
<accession>A0A2A4GVD0</accession>
<evidence type="ECO:0000313" key="9">
    <source>
        <dbReference type="Proteomes" id="UP000218335"/>
    </source>
</evidence>
<keyword evidence="3" id="KW-0479">Metal-binding</keyword>
<feature type="coiled-coil region" evidence="6">
    <location>
        <begin position="3"/>
        <end position="65"/>
    </location>
</feature>
<dbReference type="Proteomes" id="UP000675994">
    <property type="component" value="Chromosome"/>
</dbReference>
<evidence type="ECO:0000313" key="7">
    <source>
        <dbReference type="EMBL" id="PCF54175.1"/>
    </source>
</evidence>
<dbReference type="GO" id="GO:0006260">
    <property type="term" value="P:DNA replication"/>
    <property type="evidence" value="ECO:0007669"/>
    <property type="project" value="UniProtKB-KW"/>
</dbReference>
<keyword evidence="6" id="KW-0175">Coiled coil</keyword>
<dbReference type="NCBIfam" id="NF009641">
    <property type="entry name" value="PRK13169.1-2"/>
    <property type="match status" value="1"/>
</dbReference>
<dbReference type="AlphaFoldDB" id="A0A2A4GVD0"/>
<dbReference type="EMBL" id="CP063367">
    <property type="protein sequence ID" value="QUM69259.1"/>
    <property type="molecule type" value="Genomic_DNA"/>
</dbReference>
<dbReference type="GO" id="GO:0046872">
    <property type="term" value="F:metal ion binding"/>
    <property type="evidence" value="ECO:0007669"/>
    <property type="project" value="UniProtKB-KW"/>
</dbReference>
<dbReference type="Pfam" id="PF06156">
    <property type="entry name" value="YabA"/>
    <property type="match status" value="1"/>
</dbReference>
<keyword evidence="4" id="KW-0862">Zinc</keyword>
<dbReference type="GO" id="GO:0008156">
    <property type="term" value="P:negative regulation of DNA replication"/>
    <property type="evidence" value="ECO:0007669"/>
    <property type="project" value="UniProtKB-KW"/>
</dbReference>
<keyword evidence="2" id="KW-0235">DNA replication</keyword>
<gene>
    <name evidence="8" type="primary">yabA</name>
    <name evidence="7" type="ORF">B5C08_11035</name>
    <name evidence="8" type="ORF">IPU22_12025</name>
</gene>
<evidence type="ECO:0000256" key="4">
    <source>
        <dbReference type="ARBA" id="ARBA00022833"/>
    </source>
</evidence>
<reference evidence="7 9" key="1">
    <citation type="journal article" date="2017" name="PLoS ONE">
        <title>Development of a real-time PCR for detection of Staphylococcus pseudintermedius using a novel automated comparison of whole-genome sequences.</title>
        <authorList>
            <person name="Verstappen K.M."/>
            <person name="Huijbregts L."/>
            <person name="Spaninks M."/>
            <person name="Wagenaar J.A."/>
            <person name="Fluit A.C."/>
            <person name="Duim B."/>
        </authorList>
    </citation>
    <scope>NUCLEOTIDE SEQUENCE [LARGE SCALE GENOMIC DNA]</scope>
    <source>
        <strain evidence="7 9">215070706401-1</strain>
    </source>
</reference>
<evidence type="ECO:0000256" key="1">
    <source>
        <dbReference type="ARBA" id="ARBA00022490"/>
    </source>
</evidence>
<evidence type="ECO:0000256" key="6">
    <source>
        <dbReference type="SAM" id="Coils"/>
    </source>
</evidence>
<dbReference type="InterPro" id="IPR010377">
    <property type="entry name" value="YabA"/>
</dbReference>
<dbReference type="Proteomes" id="UP000218335">
    <property type="component" value="Unassembled WGS sequence"/>
</dbReference>
<evidence type="ECO:0000313" key="8">
    <source>
        <dbReference type="EMBL" id="QUM69259.1"/>
    </source>
</evidence>
<keyword evidence="5" id="KW-0236">DNA replication inhibitor</keyword>
<dbReference type="EMBL" id="MWUU01000017">
    <property type="protein sequence ID" value="PCF54175.1"/>
    <property type="molecule type" value="Genomic_DNA"/>
</dbReference>
<keyword evidence="1" id="KW-0963">Cytoplasm</keyword>